<evidence type="ECO:0000313" key="3">
    <source>
        <dbReference type="EMBL" id="GGK88561.1"/>
    </source>
</evidence>
<keyword evidence="2" id="KW-0812">Transmembrane</keyword>
<gene>
    <name evidence="3" type="ORF">GCM10012284_23280</name>
</gene>
<protein>
    <submittedName>
        <fullName evidence="3">Uncharacterized protein</fullName>
    </submittedName>
</protein>
<feature type="transmembrane region" description="Helical" evidence="2">
    <location>
        <begin position="88"/>
        <end position="106"/>
    </location>
</feature>
<feature type="transmembrane region" description="Helical" evidence="2">
    <location>
        <begin position="127"/>
        <end position="150"/>
    </location>
</feature>
<dbReference type="RefSeq" id="WP_189079168.1">
    <property type="nucleotide sequence ID" value="NZ_BMMX01000007.1"/>
</dbReference>
<reference evidence="3" key="1">
    <citation type="journal article" date="2014" name="Int. J. Syst. Evol. Microbiol.">
        <title>Complete genome sequence of Corynebacterium casei LMG S-19264T (=DSM 44701T), isolated from a smear-ripened cheese.</title>
        <authorList>
            <consortium name="US DOE Joint Genome Institute (JGI-PGF)"/>
            <person name="Walter F."/>
            <person name="Albersmeier A."/>
            <person name="Kalinowski J."/>
            <person name="Ruckert C."/>
        </authorList>
    </citation>
    <scope>NUCLEOTIDE SEQUENCE</scope>
    <source>
        <strain evidence="3">CGMCC 4.7299</strain>
    </source>
</reference>
<name>A0A8J3BZP4_9ACTN</name>
<comment type="caution">
    <text evidence="3">The sequence shown here is derived from an EMBL/GenBank/DDBJ whole genome shotgun (WGS) entry which is preliminary data.</text>
</comment>
<keyword evidence="2" id="KW-1133">Transmembrane helix</keyword>
<organism evidence="3 4">
    <name type="scientific">Mangrovihabitans endophyticus</name>
    <dbReference type="NCBI Taxonomy" id="1751298"/>
    <lineage>
        <taxon>Bacteria</taxon>
        <taxon>Bacillati</taxon>
        <taxon>Actinomycetota</taxon>
        <taxon>Actinomycetes</taxon>
        <taxon>Micromonosporales</taxon>
        <taxon>Micromonosporaceae</taxon>
        <taxon>Mangrovihabitans</taxon>
    </lineage>
</organism>
<keyword evidence="2" id="KW-0472">Membrane</keyword>
<evidence type="ECO:0000313" key="4">
    <source>
        <dbReference type="Proteomes" id="UP000656042"/>
    </source>
</evidence>
<dbReference type="EMBL" id="BMMX01000007">
    <property type="protein sequence ID" value="GGK88561.1"/>
    <property type="molecule type" value="Genomic_DNA"/>
</dbReference>
<reference evidence="3" key="2">
    <citation type="submission" date="2020-09" db="EMBL/GenBank/DDBJ databases">
        <authorList>
            <person name="Sun Q."/>
            <person name="Zhou Y."/>
        </authorList>
    </citation>
    <scope>NUCLEOTIDE SEQUENCE</scope>
    <source>
        <strain evidence="3">CGMCC 4.7299</strain>
    </source>
</reference>
<dbReference type="Proteomes" id="UP000656042">
    <property type="component" value="Unassembled WGS sequence"/>
</dbReference>
<keyword evidence="4" id="KW-1185">Reference proteome</keyword>
<feature type="region of interest" description="Disordered" evidence="1">
    <location>
        <begin position="1"/>
        <end position="63"/>
    </location>
</feature>
<accession>A0A8J3BZP4</accession>
<feature type="compositionally biased region" description="Low complexity" evidence="1">
    <location>
        <begin position="25"/>
        <end position="60"/>
    </location>
</feature>
<evidence type="ECO:0000256" key="2">
    <source>
        <dbReference type="SAM" id="Phobius"/>
    </source>
</evidence>
<sequence>MTNTPPPSDENPSRYPTAPPWAASLGTAPLGTTPLGAAPLGTAPPRAAAAPEPRAGAPLGDDAPRHGALLVPYPEEMDQAARPLPPRWWPIIPLTLCFGVLALITVRRRAAAARRERNGVAPYWTTWCLSMVAAVGLWTLIGVFGLPALAEQREAAAVAAVQSHIVSDGQLDAATGMRAIDATCTAAGEVPGETVRYRYDCMLTLEDGRTSELSVTADRDGMWEAFTG</sequence>
<proteinExistence type="predicted"/>
<dbReference type="AlphaFoldDB" id="A0A8J3BZP4"/>
<evidence type="ECO:0000256" key="1">
    <source>
        <dbReference type="SAM" id="MobiDB-lite"/>
    </source>
</evidence>